<sequence length="297" mass="31657">MSTPNTTRSVGPEWDPRIVVLLRPDGRLQLGWRPGKAVVLTPPDGIDGRDLQALLRLMDGHTSIATIMWTATGRGISAAVMTELLAELTAGGYLRASRGERADTGSIRVHGQGPLSDSIAQALRHGSSSVHRSHGYRSSHVVAGWRNALVVLTDDVVTDPRLCADLVRYGIPHLAVHLRDGCGVVGPLVLPGHSSCLRCADITRAAHDPDWLHLAAQLLGSAGYADPAMIHATTALALSEIESAISASEATAPVSLFSTLEIDLVPYRITTRRWPRQTSCSCHYLAPVTGAGGIRQT</sequence>
<organism evidence="1">
    <name type="scientific">Nocardia globerula</name>
    <dbReference type="NCBI Taxonomy" id="1818"/>
    <lineage>
        <taxon>Bacteria</taxon>
        <taxon>Bacillati</taxon>
        <taxon>Actinomycetota</taxon>
        <taxon>Actinomycetes</taxon>
        <taxon>Mycobacteriales</taxon>
        <taxon>Nocardiaceae</taxon>
        <taxon>Nocardia</taxon>
    </lineage>
</organism>
<evidence type="ECO:0000313" key="1">
    <source>
        <dbReference type="EMBL" id="TYQ08528.1"/>
    </source>
</evidence>
<proteinExistence type="predicted"/>
<name>A0A652YYA8_NOCGL</name>
<gene>
    <name evidence="1" type="ORF">FNL38_101900</name>
</gene>
<dbReference type="Gene3D" id="3.40.50.720">
    <property type="entry name" value="NAD(P)-binding Rossmann-like Domain"/>
    <property type="match status" value="1"/>
</dbReference>
<dbReference type="AlphaFoldDB" id="A0A652YYA8"/>
<protein>
    <submittedName>
        <fullName evidence="1">Bacteriocin biosynthesis cyclodehydratase domain-containing protein</fullName>
    </submittedName>
</protein>
<reference evidence="1" key="1">
    <citation type="submission" date="2019-07" db="EMBL/GenBank/DDBJ databases">
        <title>Genomic Encyclopedia of Type Strains, Phase IV (KMG-IV): sequencing the most valuable type-strain genomes for metagenomic binning, comparative biology and taxonomic classification.</title>
        <authorList>
            <person name="Goeker M."/>
        </authorList>
    </citation>
    <scope>NUCLEOTIDE SEQUENCE</scope>
    <source>
        <strain evidence="1">DSM 44596</strain>
    </source>
</reference>
<accession>A0A652YYA8</accession>
<dbReference type="EMBL" id="VNIQ01000001">
    <property type="protein sequence ID" value="TYQ08528.1"/>
    <property type="molecule type" value="Genomic_DNA"/>
</dbReference>
<comment type="caution">
    <text evidence="1">The sequence shown here is derived from an EMBL/GenBank/DDBJ whole genome shotgun (WGS) entry which is preliminary data.</text>
</comment>